<accession>A0A414FGN8</accession>
<proteinExistence type="predicted"/>
<evidence type="ECO:0000313" key="1">
    <source>
        <dbReference type="EMBL" id="RHD45937.1"/>
    </source>
</evidence>
<protein>
    <submittedName>
        <fullName evidence="1">Uncharacterized protein</fullName>
    </submittedName>
</protein>
<name>A0A414FGN8_9BACE</name>
<dbReference type="EMBL" id="QSJD01000027">
    <property type="protein sequence ID" value="RHD45937.1"/>
    <property type="molecule type" value="Genomic_DNA"/>
</dbReference>
<sequence length="88" mass="9911">MSMMAGKKVAKKPLFFRSIAIFCVLLYSVKRLNVGVCLISTHFFGCPLPTFYQFALGCINLFNFTKSLNDMKTLGNFLERWAFGELGG</sequence>
<organism evidence="1 2">
    <name type="scientific">Bacteroides caccae</name>
    <dbReference type="NCBI Taxonomy" id="47678"/>
    <lineage>
        <taxon>Bacteria</taxon>
        <taxon>Pseudomonadati</taxon>
        <taxon>Bacteroidota</taxon>
        <taxon>Bacteroidia</taxon>
        <taxon>Bacteroidales</taxon>
        <taxon>Bacteroidaceae</taxon>
        <taxon>Bacteroides</taxon>
    </lineage>
</organism>
<evidence type="ECO:0000313" key="2">
    <source>
        <dbReference type="Proteomes" id="UP000284689"/>
    </source>
</evidence>
<dbReference type="AlphaFoldDB" id="A0A414FGN8"/>
<reference evidence="1 2" key="1">
    <citation type="submission" date="2018-08" db="EMBL/GenBank/DDBJ databases">
        <title>A genome reference for cultivated species of the human gut microbiota.</title>
        <authorList>
            <person name="Zou Y."/>
            <person name="Xue W."/>
            <person name="Luo G."/>
        </authorList>
    </citation>
    <scope>NUCLEOTIDE SEQUENCE [LARGE SCALE GENOMIC DNA]</scope>
    <source>
        <strain evidence="1 2">AM31-16AC</strain>
    </source>
</reference>
<comment type="caution">
    <text evidence="1">The sequence shown here is derived from an EMBL/GenBank/DDBJ whole genome shotgun (WGS) entry which is preliminary data.</text>
</comment>
<gene>
    <name evidence="1" type="ORF">DW794_15510</name>
</gene>
<dbReference type="Proteomes" id="UP000284689">
    <property type="component" value="Unassembled WGS sequence"/>
</dbReference>